<comment type="caution">
    <text evidence="2">The sequence shown here is derived from an EMBL/GenBank/DDBJ whole genome shotgun (WGS) entry which is preliminary data.</text>
</comment>
<dbReference type="PANTHER" id="PTHR46599">
    <property type="entry name" value="PIGGYBAC TRANSPOSABLE ELEMENT-DERIVED PROTEIN 4"/>
    <property type="match status" value="1"/>
</dbReference>
<keyword evidence="3" id="KW-1185">Reference proteome</keyword>
<proteinExistence type="predicted"/>
<dbReference type="Proteomes" id="UP000237271">
    <property type="component" value="Unassembled WGS sequence"/>
</dbReference>
<dbReference type="OrthoDB" id="6626753at2759"/>
<evidence type="ECO:0000259" key="1">
    <source>
        <dbReference type="Pfam" id="PF13843"/>
    </source>
</evidence>
<protein>
    <recommendedName>
        <fullName evidence="1">PiggyBac transposable element-derived protein domain-containing protein</fullName>
    </recommendedName>
</protein>
<dbReference type="EMBL" id="NCKW01003504">
    <property type="protein sequence ID" value="POM76208.1"/>
    <property type="molecule type" value="Genomic_DNA"/>
</dbReference>
<dbReference type="InterPro" id="IPR029526">
    <property type="entry name" value="PGBD"/>
</dbReference>
<dbReference type="AlphaFoldDB" id="A0A2P4YEI0"/>
<accession>A0A2P4YEI0</accession>
<reference evidence="2 3" key="1">
    <citation type="journal article" date="2017" name="Genome Biol. Evol.">
        <title>Phytophthora megakarya and P. palmivora, closely related causal agents of cacao black pod rot, underwent increases in genome sizes and gene numbers by different mechanisms.</title>
        <authorList>
            <person name="Ali S.S."/>
            <person name="Shao J."/>
            <person name="Lary D.J."/>
            <person name="Kronmiller B."/>
            <person name="Shen D."/>
            <person name="Strem M.D."/>
            <person name="Amoako-Attah I."/>
            <person name="Akrofi A.Y."/>
            <person name="Begoude B.A."/>
            <person name="Ten Hoopen G.M."/>
            <person name="Coulibaly K."/>
            <person name="Kebe B.I."/>
            <person name="Melnick R.L."/>
            <person name="Guiltinan M.J."/>
            <person name="Tyler B.M."/>
            <person name="Meinhardt L.W."/>
            <person name="Bailey B.A."/>
        </authorList>
    </citation>
    <scope>NUCLEOTIDE SEQUENCE [LARGE SCALE GENOMIC DNA]</scope>
    <source>
        <strain evidence="3">sbr112.9</strain>
    </source>
</reference>
<dbReference type="PANTHER" id="PTHR46599:SF3">
    <property type="entry name" value="PIGGYBAC TRANSPOSABLE ELEMENT-DERIVED PROTEIN 4"/>
    <property type="match status" value="1"/>
</dbReference>
<name>A0A2P4YEI0_9STRA</name>
<organism evidence="2 3">
    <name type="scientific">Phytophthora palmivora</name>
    <dbReference type="NCBI Taxonomy" id="4796"/>
    <lineage>
        <taxon>Eukaryota</taxon>
        <taxon>Sar</taxon>
        <taxon>Stramenopiles</taxon>
        <taxon>Oomycota</taxon>
        <taxon>Peronosporomycetes</taxon>
        <taxon>Peronosporales</taxon>
        <taxon>Peronosporaceae</taxon>
        <taxon>Phytophthora</taxon>
    </lineage>
</organism>
<evidence type="ECO:0000313" key="2">
    <source>
        <dbReference type="EMBL" id="POM76208.1"/>
    </source>
</evidence>
<sequence length="294" mass="32787">MTTNKSSNDDHIYVKTLARNEGITAKGTGYTTTMAKPSLIQSGVPIVSLREFNAYIGLEIATSICSLNRLRNYWSTNDLYGHPLFCSTMQRDLFLGMRAALTLRPIDTVPEELNSKKTRSAERTYIASKPDKYSVRFYALVDWKTLYVYGLFDSGSDNSTVPGHLERYTAVFPELRRSLAASNSGAKSAAQGSWKLVAAIDTADNLRDLEKVNKQSQKHLKKVQKTPFVSPRHRSPHAGYIAFCDKKIMLFYTNDLAATPSANVLDGRTLGHVSSDEAFCVCSSVRIHLFYECS</sequence>
<gene>
    <name evidence="2" type="ORF">PHPALM_6582</name>
</gene>
<feature type="domain" description="PiggyBac transposable element-derived protein" evidence="1">
    <location>
        <begin position="48"/>
        <end position="102"/>
    </location>
</feature>
<evidence type="ECO:0000313" key="3">
    <source>
        <dbReference type="Proteomes" id="UP000237271"/>
    </source>
</evidence>
<dbReference type="Pfam" id="PF13843">
    <property type="entry name" value="DDE_Tnp_1_7"/>
    <property type="match status" value="1"/>
</dbReference>